<name>A0A0N7LT76_9RHOB</name>
<dbReference type="FunFam" id="3.40.50.300:FF:000006">
    <property type="entry name" value="DNA-binding transcriptional regulator NtrC"/>
    <property type="match status" value="1"/>
</dbReference>
<dbReference type="eggNOG" id="COG2204">
    <property type="taxonomic scope" value="Bacteria"/>
</dbReference>
<evidence type="ECO:0000313" key="12">
    <source>
        <dbReference type="EMBL" id="CUH59922.1"/>
    </source>
</evidence>
<reference evidence="12 13" key="1">
    <citation type="submission" date="2015-09" db="EMBL/GenBank/DDBJ databases">
        <authorList>
            <consortium name="Swine Surveillance"/>
        </authorList>
    </citation>
    <scope>NUCLEOTIDE SEQUENCE [LARGE SCALE GENOMIC DNA]</scope>
    <source>
        <strain evidence="12 13">CECT 5294</strain>
    </source>
</reference>
<dbReference type="EMBL" id="CYRX01000011">
    <property type="protein sequence ID" value="CUH59922.1"/>
    <property type="molecule type" value="Genomic_DNA"/>
</dbReference>
<evidence type="ECO:0000256" key="7">
    <source>
        <dbReference type="ARBA" id="ARBA00023015"/>
    </source>
</evidence>
<evidence type="ECO:0000256" key="4">
    <source>
        <dbReference type="ARBA" id="ARBA00022741"/>
    </source>
</evidence>
<dbReference type="InterPro" id="IPR002078">
    <property type="entry name" value="Sigma_54_int"/>
</dbReference>
<dbReference type="Gene3D" id="1.10.8.60">
    <property type="match status" value="1"/>
</dbReference>
<keyword evidence="8" id="KW-0238">DNA-binding</keyword>
<dbReference type="Proteomes" id="UP000051298">
    <property type="component" value="Unassembled WGS sequence"/>
</dbReference>
<keyword evidence="4" id="KW-0547">Nucleotide-binding</keyword>
<proteinExistence type="predicted"/>
<dbReference type="PANTHER" id="PTHR32071:SF21">
    <property type="entry name" value="TRANSCRIPTIONAL REGULATORY PROTEIN FLGR"/>
    <property type="match status" value="1"/>
</dbReference>
<dbReference type="GO" id="GO:0006355">
    <property type="term" value="P:regulation of DNA-templated transcription"/>
    <property type="evidence" value="ECO:0007669"/>
    <property type="project" value="InterPro"/>
</dbReference>
<evidence type="ECO:0000313" key="13">
    <source>
        <dbReference type="Proteomes" id="UP000051298"/>
    </source>
</evidence>
<organism evidence="12 13">
    <name type="scientific">Thalassobacter stenotrophicus</name>
    <dbReference type="NCBI Taxonomy" id="266809"/>
    <lineage>
        <taxon>Bacteria</taxon>
        <taxon>Pseudomonadati</taxon>
        <taxon>Pseudomonadota</taxon>
        <taxon>Alphaproteobacteria</taxon>
        <taxon>Rhodobacterales</taxon>
        <taxon>Roseobacteraceae</taxon>
        <taxon>Thalassobacter</taxon>
    </lineage>
</organism>
<keyword evidence="7" id="KW-0805">Transcription regulation</keyword>
<evidence type="ECO:0000259" key="11">
    <source>
        <dbReference type="PROSITE" id="PS50045"/>
    </source>
</evidence>
<evidence type="ECO:0000256" key="8">
    <source>
        <dbReference type="ARBA" id="ARBA00023125"/>
    </source>
</evidence>
<dbReference type="SMART" id="SM00382">
    <property type="entry name" value="AAA"/>
    <property type="match status" value="1"/>
</dbReference>
<dbReference type="SUPFAM" id="SSF52540">
    <property type="entry name" value="P-loop containing nucleoside triphosphate hydrolases"/>
    <property type="match status" value="1"/>
</dbReference>
<dbReference type="RefSeq" id="WP_058123006.1">
    <property type="nucleotide sequence ID" value="NZ_CYRX01000011.1"/>
</dbReference>
<accession>A0A0N7LT76</accession>
<dbReference type="InterPro" id="IPR003593">
    <property type="entry name" value="AAA+_ATPase"/>
</dbReference>
<sequence>MPRAIIDAAQFALAGKILQLLQEHSVEAIEYADFDTSQKRTGTDFLVLSQDRAETLAKDGGLIEAAKAIGARSVLVINENATEYSITTELGGKIAIVALGNQITDEYAALFIVALLHGTGRAIVRNSNVVRLFDMAARVAQADVSVFINGPTGSGKEVMAKYIHARSTRSAGEFVAINCAAIPENMLEAMLFGHTKGAFTGAAAANVGLIRAADGGTLLLDEISEMSMTLQAKLLRAIQEMAVTPLGGNRQIDVDIRVLATSNRNMQQECSAGRFREDLFYRLNVFPVATMPLSERPDDILPIAQEFLVRHVRDVTDVAYLAPCAIRALEAYDWPGNIRELENVMQRALVLKSGPCITEDAIMIDQFSTQFSYPQAAMGQAVAAPHKT</sequence>
<dbReference type="STRING" id="266809.PM03_09580"/>
<keyword evidence="9" id="KW-0010">Activator</keyword>
<evidence type="ECO:0000256" key="6">
    <source>
        <dbReference type="ARBA" id="ARBA00023012"/>
    </source>
</evidence>
<evidence type="ECO:0000256" key="3">
    <source>
        <dbReference type="ARBA" id="ARBA00015308"/>
    </source>
</evidence>
<dbReference type="InterPro" id="IPR058031">
    <property type="entry name" value="AAA_lid_NorR"/>
</dbReference>
<dbReference type="CDD" id="cd00009">
    <property type="entry name" value="AAA"/>
    <property type="match status" value="1"/>
</dbReference>
<dbReference type="InterPro" id="IPR027417">
    <property type="entry name" value="P-loop_NTPase"/>
</dbReference>
<protein>
    <recommendedName>
        <fullName evidence="3">Nif-specific regulatory protein</fullName>
    </recommendedName>
</protein>
<dbReference type="InterPro" id="IPR025943">
    <property type="entry name" value="Sigma_54_int_dom_ATP-bd_2"/>
</dbReference>
<dbReference type="GO" id="GO:0003677">
    <property type="term" value="F:DNA binding"/>
    <property type="evidence" value="ECO:0007669"/>
    <property type="project" value="UniProtKB-KW"/>
</dbReference>
<evidence type="ECO:0000256" key="10">
    <source>
        <dbReference type="ARBA" id="ARBA00023163"/>
    </source>
</evidence>
<evidence type="ECO:0000256" key="5">
    <source>
        <dbReference type="ARBA" id="ARBA00022840"/>
    </source>
</evidence>
<feature type="domain" description="Sigma-54 factor interaction" evidence="11">
    <location>
        <begin position="122"/>
        <end position="350"/>
    </location>
</feature>
<dbReference type="GO" id="GO:0000160">
    <property type="term" value="P:phosphorelay signal transduction system"/>
    <property type="evidence" value="ECO:0007669"/>
    <property type="project" value="UniProtKB-KW"/>
</dbReference>
<keyword evidence="10" id="KW-0804">Transcription</keyword>
<evidence type="ECO:0000256" key="1">
    <source>
        <dbReference type="ARBA" id="ARBA00002167"/>
    </source>
</evidence>
<dbReference type="PROSITE" id="PS50045">
    <property type="entry name" value="SIGMA54_INTERACT_4"/>
    <property type="match status" value="1"/>
</dbReference>
<dbReference type="PROSITE" id="PS00688">
    <property type="entry name" value="SIGMA54_INTERACT_3"/>
    <property type="match status" value="1"/>
</dbReference>
<evidence type="ECO:0000256" key="9">
    <source>
        <dbReference type="ARBA" id="ARBA00023159"/>
    </source>
</evidence>
<evidence type="ECO:0000256" key="2">
    <source>
        <dbReference type="ARBA" id="ARBA00011135"/>
    </source>
</evidence>
<comment type="function">
    <text evidence="1">Required for activation of most nif operons, which are directly involved in nitrogen fixation.</text>
</comment>
<comment type="subunit">
    <text evidence="2">Interacts with sigma-54.</text>
</comment>
<keyword evidence="6" id="KW-0902">Two-component regulatory system</keyword>
<keyword evidence="5" id="KW-0067">ATP-binding</keyword>
<gene>
    <name evidence="12" type="primary">qseF</name>
    <name evidence="12" type="ORF">THS5294_01211</name>
</gene>
<dbReference type="InterPro" id="IPR025944">
    <property type="entry name" value="Sigma_54_int_dom_CS"/>
</dbReference>
<dbReference type="PANTHER" id="PTHR32071">
    <property type="entry name" value="TRANSCRIPTIONAL REGULATORY PROTEIN"/>
    <property type="match status" value="1"/>
</dbReference>
<dbReference type="PROSITE" id="PS00676">
    <property type="entry name" value="SIGMA54_INTERACT_2"/>
    <property type="match status" value="1"/>
</dbReference>
<dbReference type="Pfam" id="PF25601">
    <property type="entry name" value="AAA_lid_14"/>
    <property type="match status" value="1"/>
</dbReference>
<dbReference type="Pfam" id="PF00158">
    <property type="entry name" value="Sigma54_activat"/>
    <property type="match status" value="1"/>
</dbReference>
<dbReference type="Gene3D" id="3.40.50.300">
    <property type="entry name" value="P-loop containing nucleotide triphosphate hydrolases"/>
    <property type="match status" value="1"/>
</dbReference>
<dbReference type="GO" id="GO:0005524">
    <property type="term" value="F:ATP binding"/>
    <property type="evidence" value="ECO:0007669"/>
    <property type="project" value="UniProtKB-KW"/>
</dbReference>
<dbReference type="AlphaFoldDB" id="A0A0N7LT76"/>